<organism evidence="2 3">
    <name type="scientific">Actinacidiphila glaucinigra</name>
    <dbReference type="NCBI Taxonomy" id="235986"/>
    <lineage>
        <taxon>Bacteria</taxon>
        <taxon>Bacillati</taxon>
        <taxon>Actinomycetota</taxon>
        <taxon>Actinomycetes</taxon>
        <taxon>Kitasatosporales</taxon>
        <taxon>Streptomycetaceae</taxon>
        <taxon>Actinacidiphila</taxon>
    </lineage>
</organism>
<gene>
    <name evidence="2" type="ORF">SAMN05216252_1484</name>
</gene>
<accession>A0A239NUV5</accession>
<proteinExistence type="predicted"/>
<name>A0A239NUV5_9ACTN</name>
<dbReference type="Proteomes" id="UP000198280">
    <property type="component" value="Unassembled WGS sequence"/>
</dbReference>
<reference evidence="2 3" key="1">
    <citation type="submission" date="2017-06" db="EMBL/GenBank/DDBJ databases">
        <authorList>
            <person name="Kim H.J."/>
            <person name="Triplett B.A."/>
        </authorList>
    </citation>
    <scope>NUCLEOTIDE SEQUENCE [LARGE SCALE GENOMIC DNA]</scope>
    <source>
        <strain evidence="2 3">CGMCC 4.1858</strain>
    </source>
</reference>
<dbReference type="AlphaFoldDB" id="A0A239NUV5"/>
<evidence type="ECO:0000256" key="1">
    <source>
        <dbReference type="SAM" id="SignalP"/>
    </source>
</evidence>
<evidence type="ECO:0000313" key="3">
    <source>
        <dbReference type="Proteomes" id="UP000198280"/>
    </source>
</evidence>
<dbReference type="EMBL" id="FZOF01000048">
    <property type="protein sequence ID" value="SNT58213.1"/>
    <property type="molecule type" value="Genomic_DNA"/>
</dbReference>
<evidence type="ECO:0000313" key="2">
    <source>
        <dbReference type="EMBL" id="SNT58213.1"/>
    </source>
</evidence>
<evidence type="ECO:0008006" key="4">
    <source>
        <dbReference type="Google" id="ProtNLM"/>
    </source>
</evidence>
<protein>
    <recommendedName>
        <fullName evidence="4">Secreted protein</fullName>
    </recommendedName>
</protein>
<keyword evidence="1" id="KW-0732">Signal</keyword>
<feature type="chain" id="PRO_5012851089" description="Secreted protein" evidence="1">
    <location>
        <begin position="30"/>
        <end position="102"/>
    </location>
</feature>
<sequence length="102" mass="11107">MALKGHVRTLAVGLAACAAAVAFPVSASAAPQTAANSSSVEALANPCWRTQAEPNSTFVRSYSSCSKCYEEATWQNYIQSTWFNYCTYNPSNGLFDLQKARW</sequence>
<feature type="signal peptide" evidence="1">
    <location>
        <begin position="1"/>
        <end position="29"/>
    </location>
</feature>
<keyword evidence="3" id="KW-1185">Reference proteome</keyword>